<name>A0ABT0G2N6_9ACTN</name>
<dbReference type="PANTHER" id="PTHR19879">
    <property type="entry name" value="TRANSCRIPTION INITIATION FACTOR TFIID"/>
    <property type="match status" value="1"/>
</dbReference>
<dbReference type="EMBL" id="JAKRKC020000002">
    <property type="protein sequence ID" value="MCK2218371.1"/>
    <property type="molecule type" value="Genomic_DNA"/>
</dbReference>
<dbReference type="InterPro" id="IPR020472">
    <property type="entry name" value="WD40_PAC1"/>
</dbReference>
<dbReference type="PANTHER" id="PTHR19879:SF9">
    <property type="entry name" value="TRANSCRIPTION INITIATION FACTOR TFIID SUBUNIT 5"/>
    <property type="match status" value="1"/>
</dbReference>
<dbReference type="SUPFAM" id="SSF50998">
    <property type="entry name" value="Quinoprotein alcohol dehydrogenase-like"/>
    <property type="match status" value="1"/>
</dbReference>
<feature type="repeat" description="WD" evidence="3">
    <location>
        <begin position="849"/>
        <end position="890"/>
    </location>
</feature>
<dbReference type="PROSITE" id="PS50082">
    <property type="entry name" value="WD_REPEATS_2"/>
    <property type="match status" value="9"/>
</dbReference>
<accession>A0ABT0G2N6</accession>
<dbReference type="InterPro" id="IPR001680">
    <property type="entry name" value="WD40_rpt"/>
</dbReference>
<comment type="caution">
    <text evidence="6">The sequence shown here is derived from an EMBL/GenBank/DDBJ whole genome shotgun (WGS) entry which is preliminary data.</text>
</comment>
<feature type="compositionally biased region" description="Basic and acidic residues" evidence="4">
    <location>
        <begin position="1"/>
        <end position="11"/>
    </location>
</feature>
<evidence type="ECO:0000256" key="5">
    <source>
        <dbReference type="SAM" id="Phobius"/>
    </source>
</evidence>
<feature type="repeat" description="WD" evidence="3">
    <location>
        <begin position="987"/>
        <end position="1028"/>
    </location>
</feature>
<evidence type="ECO:0000256" key="3">
    <source>
        <dbReference type="PROSITE-ProRule" id="PRU00221"/>
    </source>
</evidence>
<feature type="repeat" description="WD" evidence="3">
    <location>
        <begin position="763"/>
        <end position="795"/>
    </location>
</feature>
<feature type="repeat" description="WD" evidence="3">
    <location>
        <begin position="553"/>
        <end position="588"/>
    </location>
</feature>
<dbReference type="InterPro" id="IPR019775">
    <property type="entry name" value="WD40_repeat_CS"/>
</dbReference>
<feature type="repeat" description="WD" evidence="3">
    <location>
        <begin position="720"/>
        <end position="754"/>
    </location>
</feature>
<evidence type="ECO:0000256" key="1">
    <source>
        <dbReference type="ARBA" id="ARBA00022574"/>
    </source>
</evidence>
<keyword evidence="5" id="KW-0812">Transmembrane</keyword>
<dbReference type="InterPro" id="IPR036322">
    <property type="entry name" value="WD40_repeat_dom_sf"/>
</dbReference>
<feature type="repeat" description="WD" evidence="3">
    <location>
        <begin position="806"/>
        <end position="847"/>
    </location>
</feature>
<feature type="repeat" description="WD" evidence="3">
    <location>
        <begin position="1030"/>
        <end position="1063"/>
    </location>
</feature>
<keyword evidence="5" id="KW-1133">Transmembrane helix</keyword>
<organism evidence="6 7">
    <name type="scientific">Actinomadura luzonensis</name>
    <dbReference type="NCBI Taxonomy" id="2805427"/>
    <lineage>
        <taxon>Bacteria</taxon>
        <taxon>Bacillati</taxon>
        <taxon>Actinomycetota</taxon>
        <taxon>Actinomycetes</taxon>
        <taxon>Streptosporangiales</taxon>
        <taxon>Thermomonosporaceae</taxon>
        <taxon>Actinomadura</taxon>
    </lineage>
</organism>
<dbReference type="Pfam" id="PF00400">
    <property type="entry name" value="WD40"/>
    <property type="match status" value="12"/>
</dbReference>
<feature type="transmembrane region" description="Helical" evidence="5">
    <location>
        <begin position="383"/>
        <end position="404"/>
    </location>
</feature>
<reference evidence="6 7" key="1">
    <citation type="submission" date="2022-04" db="EMBL/GenBank/DDBJ databases">
        <title>Genome draft of Actinomadura sp. ATCC 31491.</title>
        <authorList>
            <person name="Shi X."/>
            <person name="Du Y."/>
        </authorList>
    </citation>
    <scope>NUCLEOTIDE SEQUENCE [LARGE SCALE GENOMIC DNA]</scope>
    <source>
        <strain evidence="6 7">ATCC 31491</strain>
    </source>
</reference>
<dbReference type="SUPFAM" id="SSF50978">
    <property type="entry name" value="WD40 repeat-like"/>
    <property type="match status" value="2"/>
</dbReference>
<evidence type="ECO:0000313" key="7">
    <source>
        <dbReference type="Proteomes" id="UP001317259"/>
    </source>
</evidence>
<dbReference type="InterPro" id="IPR011047">
    <property type="entry name" value="Quinoprotein_ADH-like_sf"/>
</dbReference>
<keyword evidence="5" id="KW-0472">Membrane</keyword>
<dbReference type="PRINTS" id="PR00320">
    <property type="entry name" value="GPROTEINBRPT"/>
</dbReference>
<proteinExistence type="predicted"/>
<dbReference type="Proteomes" id="UP001317259">
    <property type="component" value="Unassembled WGS sequence"/>
</dbReference>
<sequence>MSTAGDPDRQVEALLHGDPATTSGEVNRITRHLVGPAQPLIHLLRRSVAADDRGTLRHLHEGDTPLHGFFNQLMPAEYPIVDAEILESLGYAVTGEDSAAVPALRSAAGLARSLVEEDALVHLRTSVQWWSLAHSSPLSSAWVEPPERAGNGDERLRRRMKAMSAIVKDDPSLAGAAMTASVLLLFLDGRFSFRGPSASLNVLFDLGDRGMKARLTGTSIRSWPRALVPDPRRMALFTADQDFQLALTRAWTQAGGTLPGTVVWSIENAEGPVGTISGESLGAAFAVLLDELRLRDRSVLRNPVVLRLVGSNTVVGRIDDLGNMQSVEGYGHKLRAAGKNARVIVPAQDEQKAHEAGEGVIIVPAANWRKAAKKARRPDFVPLARWSLAPLLVIVLVAGAAFLVQRHFAEIRRKETLSRRVSQWSDILRERNPVLSGLLAATAWHFSPTDEARYGMVATIATSAQAVLEWPDSMVWAVAYSPDGSTLASAGGDGAIRLWDAATRRMTGAPLTGQPGTPYELVFSPRGDVLATADDQGYVRLWNVPLRRAIGEFRHGDSRLNAVAFSRDGDVLVTTSSDGTVRRWDVATRCPIGEPFLAPPGSTVRALSSDGRMLAISADNGGPVQLWDLEKRRRLGTPLKGPVTSAAFSSDGTKLAVVAGNGVRVWDVRTRRPAGDAFKGPAVVTAAAFSPDNATLGLAGKDGTIQLRDAGTGRPFGNPLRGHTANVTALAFHPLGGTLASTGADGTTRLWNLDLFHPAGSPFEQRSGAVTGMAYRPDGTLLATGSRHGTVQLWDTAAHRPSGAALAGHEGQVSAVVFSPDGRTLATGGNDRSVRLWDVATHRSTARLPRAHEGEVLGADFSRDGRLLATVGTDGTARLWDAGTGRAIGDPLRAEREVPKPYDYVNYINAVAFSPDGRHMATGAVLSVRLWDVTARPPSGVWLNVDRGANDLTFDRHGRVLATAEDSADDNVRLWDVAGRRQIGDAISVPEGSVEGVAFSPDGLTLATGASDGTVRLWDVRTHRPLGGPLGGHGKGFTYVAFSPDGTVLASGGADGRIRLWNVAMPADPFSAVCAIAGRSLTKEEWRRYVPGEPFTEICR</sequence>
<evidence type="ECO:0000313" key="6">
    <source>
        <dbReference type="EMBL" id="MCK2218371.1"/>
    </source>
</evidence>
<evidence type="ECO:0000256" key="2">
    <source>
        <dbReference type="ARBA" id="ARBA00022737"/>
    </source>
</evidence>
<dbReference type="SMART" id="SM00320">
    <property type="entry name" value="WD40"/>
    <property type="match status" value="13"/>
</dbReference>
<protein>
    <submittedName>
        <fullName evidence="6">WD40 repeat domain-containing protein</fullName>
    </submittedName>
</protein>
<dbReference type="PROSITE" id="PS00678">
    <property type="entry name" value="WD_REPEATS_1"/>
    <property type="match status" value="4"/>
</dbReference>
<dbReference type="Gene3D" id="2.130.10.10">
    <property type="entry name" value="YVTN repeat-like/Quinoprotein amine dehydrogenase"/>
    <property type="match status" value="4"/>
</dbReference>
<gene>
    <name evidence="6" type="ORF">MF672_031940</name>
</gene>
<keyword evidence="2" id="KW-0677">Repeat</keyword>
<dbReference type="RefSeq" id="WP_242375801.1">
    <property type="nucleotide sequence ID" value="NZ_JAKRKC020000002.1"/>
</dbReference>
<keyword evidence="7" id="KW-1185">Reference proteome</keyword>
<keyword evidence="1 3" id="KW-0853">WD repeat</keyword>
<dbReference type="InterPro" id="IPR015943">
    <property type="entry name" value="WD40/YVTN_repeat-like_dom_sf"/>
</dbReference>
<feature type="region of interest" description="Disordered" evidence="4">
    <location>
        <begin position="1"/>
        <end position="22"/>
    </location>
</feature>
<feature type="repeat" description="WD" evidence="3">
    <location>
        <begin position="511"/>
        <end position="544"/>
    </location>
</feature>
<dbReference type="CDD" id="cd00200">
    <property type="entry name" value="WD40"/>
    <property type="match status" value="2"/>
</dbReference>
<evidence type="ECO:0000256" key="4">
    <source>
        <dbReference type="SAM" id="MobiDB-lite"/>
    </source>
</evidence>
<feature type="repeat" description="WD" evidence="3">
    <location>
        <begin position="468"/>
        <end position="509"/>
    </location>
</feature>
<dbReference type="PROSITE" id="PS50294">
    <property type="entry name" value="WD_REPEATS_REGION"/>
    <property type="match status" value="8"/>
</dbReference>